<comment type="caution">
    <text evidence="1">The sequence shown here is derived from an EMBL/GenBank/DDBJ whole genome shotgun (WGS) entry which is preliminary data.</text>
</comment>
<name>A0ACC6P8J5_9BACL</name>
<proteinExistence type="predicted"/>
<reference evidence="1" key="1">
    <citation type="submission" date="2024-03" db="EMBL/GenBank/DDBJ databases">
        <title>Whole genome sequecning of epiphytes from Marcgravia umbellata leaves.</title>
        <authorList>
            <person name="Kumar G."/>
            <person name="Savka M.A."/>
        </authorList>
    </citation>
    <scope>NUCLEOTIDE SEQUENCE</scope>
    <source>
        <strain evidence="1">RIT_BL5</strain>
    </source>
</reference>
<keyword evidence="2" id="KW-1185">Reference proteome</keyword>
<sequence>MARTLFPRLRGNSRGCLAFEPFFLIPYSMMATYATLYMYELGVSETNIGWITTLGLMVQVMSAFMSGYLTDRMGRKRAILTFDVLSWSVAMLIFAFSQNIWFFVIATFINGLQRVPHVAFYCLIVEDTPKKDRTYVFTLLQIIGVIGGLFAPLGGLLVDHYGLVGGTRIMYVMCSVLMTFQFIGRHITTKETEMGYRKMQETKQLGLKKSMIDYSGAIRDLFASRSLMLIFVVYILFNFQMTLKTTYLSLYLADYLKVDSGLISLVPAVSSIVMLLALWFIMPKIPAEGETRSMMAGFALSVLSNVMLVVWPTSNLAWIGLSTVLAAVGLMISSPYLEAAVQNSIDDEKRAKVFSMLSVVILLLTSPAGIVGGWAYTLDPRIPIWIITGSFAAAFLFLLIYLNQGRRTSYDRQ</sequence>
<dbReference type="Proteomes" id="UP001380953">
    <property type="component" value="Unassembled WGS sequence"/>
</dbReference>
<evidence type="ECO:0000313" key="1">
    <source>
        <dbReference type="EMBL" id="MEJ8303236.1"/>
    </source>
</evidence>
<accession>A0ACC6P8J5</accession>
<evidence type="ECO:0000313" key="2">
    <source>
        <dbReference type="Proteomes" id="UP001380953"/>
    </source>
</evidence>
<gene>
    <name evidence="1" type="ORF">WKI47_04820</name>
</gene>
<organism evidence="1 2">
    <name type="scientific">Saccharibacillus sacchari</name>
    <dbReference type="NCBI Taxonomy" id="456493"/>
    <lineage>
        <taxon>Bacteria</taxon>
        <taxon>Bacillati</taxon>
        <taxon>Bacillota</taxon>
        <taxon>Bacilli</taxon>
        <taxon>Bacillales</taxon>
        <taxon>Paenibacillaceae</taxon>
        <taxon>Saccharibacillus</taxon>
    </lineage>
</organism>
<protein>
    <submittedName>
        <fullName evidence="1">MFS transporter</fullName>
    </submittedName>
</protein>
<dbReference type="EMBL" id="JBBKAR010000016">
    <property type="protein sequence ID" value="MEJ8303236.1"/>
    <property type="molecule type" value="Genomic_DNA"/>
</dbReference>